<evidence type="ECO:0000313" key="7">
    <source>
        <dbReference type="Proteomes" id="UP000028990"/>
    </source>
</evidence>
<evidence type="ECO:0000256" key="4">
    <source>
        <dbReference type="SAM" id="SignalP"/>
    </source>
</evidence>
<keyword evidence="2 3" id="KW-1015">Disulfide bond</keyword>
<keyword evidence="4" id="KW-0732">Signal</keyword>
<dbReference type="AlphaFoldDB" id="A0A091CLK4"/>
<comment type="caution">
    <text evidence="3">Lacks conserved residue(s) required for the propagation of feature annotation.</text>
</comment>
<evidence type="ECO:0000313" key="6">
    <source>
        <dbReference type="EMBL" id="KFO19654.1"/>
    </source>
</evidence>
<keyword evidence="1" id="KW-0677">Repeat</keyword>
<evidence type="ECO:0000259" key="5">
    <source>
        <dbReference type="PROSITE" id="PS50923"/>
    </source>
</evidence>
<sequence length="262" mass="28815">MLCQTVCCLVFVWLLPASAAQSCTETPSVKNSISVAEEVEGQVLETYFCITGYHLQGKNSFVCNGSEQWAASTAQCHLGHCPDPVLENGEFSSSGPVDVGDTVTFTCSDHYVLKGSAWSRCLEDHGWAPPIPTCRSRNCGPPEKPAHGYFKGANFTSGSTVRYYCEKRASLRFPVGRADRRQCADGEWDSAPPACERIPPTGLEEAFLAFQQSEDLCGATENFMKRVKENGLTMEELKYSLEVKKAELMAKMSAEQHSGEDW</sequence>
<dbReference type="PROSITE" id="PS50923">
    <property type="entry name" value="SUSHI"/>
    <property type="match status" value="3"/>
</dbReference>
<evidence type="ECO:0000256" key="1">
    <source>
        <dbReference type="ARBA" id="ARBA00022737"/>
    </source>
</evidence>
<dbReference type="eggNOG" id="KOG4297">
    <property type="taxonomic scope" value="Eukaryota"/>
</dbReference>
<feature type="disulfide bond" evidence="3">
    <location>
        <begin position="107"/>
        <end position="134"/>
    </location>
</feature>
<feature type="chain" id="PRO_5001872451" evidence="4">
    <location>
        <begin position="21"/>
        <end position="262"/>
    </location>
</feature>
<feature type="signal peptide" evidence="4">
    <location>
        <begin position="1"/>
        <end position="20"/>
    </location>
</feature>
<accession>A0A091CLK4</accession>
<protein>
    <submittedName>
        <fullName evidence="6">C4b-binding protein beta chain</fullName>
    </submittedName>
</protein>
<dbReference type="CDD" id="cd00033">
    <property type="entry name" value="CCP"/>
    <property type="match status" value="3"/>
</dbReference>
<evidence type="ECO:0000256" key="3">
    <source>
        <dbReference type="PROSITE-ProRule" id="PRU00302"/>
    </source>
</evidence>
<dbReference type="InterPro" id="IPR000436">
    <property type="entry name" value="Sushi_SCR_CCP_dom"/>
</dbReference>
<dbReference type="SMART" id="SM00032">
    <property type="entry name" value="CCP"/>
    <property type="match status" value="3"/>
</dbReference>
<reference evidence="6 7" key="1">
    <citation type="submission" date="2013-11" db="EMBL/GenBank/DDBJ databases">
        <title>The Damaraland mole rat (Fukomys damarensis) genome and evolution of African mole rats.</title>
        <authorList>
            <person name="Gladyshev V.N."/>
            <person name="Fang X."/>
        </authorList>
    </citation>
    <scope>NUCLEOTIDE SEQUENCE [LARGE SCALE GENOMIC DNA]</scope>
    <source>
        <tissue evidence="6">Liver</tissue>
    </source>
</reference>
<keyword evidence="7" id="KW-1185">Reference proteome</keyword>
<feature type="domain" description="Sushi" evidence="5">
    <location>
        <begin position="137"/>
        <end position="197"/>
    </location>
</feature>
<feature type="domain" description="Sushi" evidence="5">
    <location>
        <begin position="79"/>
        <end position="136"/>
    </location>
</feature>
<name>A0A091CLK4_FUKDA</name>
<dbReference type="Proteomes" id="UP000028990">
    <property type="component" value="Unassembled WGS sequence"/>
</dbReference>
<keyword evidence="3" id="KW-0768">Sushi</keyword>
<organism evidence="6 7">
    <name type="scientific">Fukomys damarensis</name>
    <name type="common">Damaraland mole rat</name>
    <name type="synonym">Cryptomys damarensis</name>
    <dbReference type="NCBI Taxonomy" id="885580"/>
    <lineage>
        <taxon>Eukaryota</taxon>
        <taxon>Metazoa</taxon>
        <taxon>Chordata</taxon>
        <taxon>Craniata</taxon>
        <taxon>Vertebrata</taxon>
        <taxon>Euteleostomi</taxon>
        <taxon>Mammalia</taxon>
        <taxon>Eutheria</taxon>
        <taxon>Euarchontoglires</taxon>
        <taxon>Glires</taxon>
        <taxon>Rodentia</taxon>
        <taxon>Hystricomorpha</taxon>
        <taxon>Bathyergidae</taxon>
        <taxon>Fukomys</taxon>
    </lineage>
</organism>
<dbReference type="InterPro" id="IPR035976">
    <property type="entry name" value="Sushi/SCR/CCP_sf"/>
</dbReference>
<feature type="disulfide bond" evidence="3">
    <location>
        <begin position="49"/>
        <end position="76"/>
    </location>
</feature>
<proteinExistence type="predicted"/>
<dbReference type="PANTHER" id="PTHR45656">
    <property type="entry name" value="PROTEIN CBR-CLEC-78"/>
    <property type="match status" value="1"/>
</dbReference>
<dbReference type="PANTHER" id="PTHR45656:SF14">
    <property type="entry name" value="C4B-BINDING PROTEIN BETA CHAIN"/>
    <property type="match status" value="1"/>
</dbReference>
<evidence type="ECO:0000256" key="2">
    <source>
        <dbReference type="ARBA" id="ARBA00023157"/>
    </source>
</evidence>
<dbReference type="Pfam" id="PF00084">
    <property type="entry name" value="Sushi"/>
    <property type="match status" value="3"/>
</dbReference>
<gene>
    <name evidence="6" type="ORF">H920_18965</name>
</gene>
<dbReference type="EMBL" id="KN124946">
    <property type="protein sequence ID" value="KFO19654.1"/>
    <property type="molecule type" value="Genomic_DNA"/>
</dbReference>
<dbReference type="SUPFAM" id="SSF57535">
    <property type="entry name" value="Complement control module/SCR domain"/>
    <property type="match status" value="3"/>
</dbReference>
<dbReference type="InterPro" id="IPR051277">
    <property type="entry name" value="SEZ6_CSMD_C4BPB_Regulators"/>
</dbReference>
<dbReference type="Gene3D" id="2.10.70.10">
    <property type="entry name" value="Complement Module, domain 1"/>
    <property type="match status" value="3"/>
</dbReference>
<feature type="domain" description="Sushi" evidence="5">
    <location>
        <begin position="21"/>
        <end position="78"/>
    </location>
</feature>